<protein>
    <submittedName>
        <fullName evidence="1">Uncharacterized protein</fullName>
    </submittedName>
</protein>
<dbReference type="EMBL" id="FNXB01000035">
    <property type="protein sequence ID" value="SEI13386.1"/>
    <property type="molecule type" value="Genomic_DNA"/>
</dbReference>
<gene>
    <name evidence="1" type="ORF">RTCCBAU85039_4932</name>
    <name evidence="2" type="ORF">SAMN05216228_102682</name>
</gene>
<reference evidence="3" key="3">
    <citation type="submission" date="2016-10" db="EMBL/GenBank/DDBJ databases">
        <authorList>
            <person name="Wibberg D."/>
        </authorList>
    </citation>
    <scope>NUCLEOTIDE SEQUENCE [LARGE SCALE GENOMIC DNA]</scope>
</reference>
<reference evidence="1" key="1">
    <citation type="submission" date="2016-10" db="EMBL/GenBank/DDBJ databases">
        <authorList>
            <person name="de Groot N.N."/>
        </authorList>
    </citation>
    <scope>NUCLEOTIDE SEQUENCE [LARGE SCALE GENOMIC DNA]</scope>
    <source>
        <strain evidence="1">CCBAU85039</strain>
    </source>
</reference>
<name>A0A1H8SXT3_9HYPH</name>
<evidence type="ECO:0000313" key="1">
    <source>
        <dbReference type="EMBL" id="SEI13386.1"/>
    </source>
</evidence>
<dbReference type="RefSeq" id="WP_072379398.1">
    <property type="nucleotide sequence ID" value="NZ_FNXB01000035.1"/>
</dbReference>
<dbReference type="Proteomes" id="UP000198939">
    <property type="component" value="Unassembled WGS sequence"/>
</dbReference>
<dbReference type="Proteomes" id="UP000183063">
    <property type="component" value="Unassembled WGS sequence"/>
</dbReference>
<dbReference type="EMBL" id="FOCV01000026">
    <property type="protein sequence ID" value="SEO83482.1"/>
    <property type="molecule type" value="Genomic_DNA"/>
</dbReference>
<evidence type="ECO:0000313" key="2">
    <source>
        <dbReference type="EMBL" id="SEO83482.1"/>
    </source>
</evidence>
<reference evidence="2 4" key="2">
    <citation type="submission" date="2016-10" db="EMBL/GenBank/DDBJ databases">
        <authorList>
            <person name="Varghese N."/>
            <person name="Submissions S."/>
        </authorList>
    </citation>
    <scope>NUCLEOTIDE SEQUENCE [LARGE SCALE GENOMIC DNA]</scope>
    <source>
        <strain evidence="2 4">CGMCC 1.7071</strain>
    </source>
</reference>
<accession>A0A1H8SXT3</accession>
<proteinExistence type="predicted"/>
<evidence type="ECO:0000313" key="3">
    <source>
        <dbReference type="Proteomes" id="UP000183063"/>
    </source>
</evidence>
<dbReference type="OrthoDB" id="8382811at2"/>
<keyword evidence="4" id="KW-1185">Reference proteome</keyword>
<sequence>MQNLKHVLNAECQKYVSLVVSMRRGEQRWLEIDDATGRNVDVTDAKLATFEETVRTLRRMIEDLDASDYLSCRPTKDWHFDA</sequence>
<evidence type="ECO:0000313" key="4">
    <source>
        <dbReference type="Proteomes" id="UP000198939"/>
    </source>
</evidence>
<organism evidence="1 3">
    <name type="scientific">Rhizobium tibeticum</name>
    <dbReference type="NCBI Taxonomy" id="501024"/>
    <lineage>
        <taxon>Bacteria</taxon>
        <taxon>Pseudomonadati</taxon>
        <taxon>Pseudomonadota</taxon>
        <taxon>Alphaproteobacteria</taxon>
        <taxon>Hyphomicrobiales</taxon>
        <taxon>Rhizobiaceae</taxon>
        <taxon>Rhizobium/Agrobacterium group</taxon>
        <taxon>Rhizobium</taxon>
    </lineage>
</organism>
<dbReference type="AlphaFoldDB" id="A0A1H8SXT3"/>